<accession>A0A1Z5KLW3</accession>
<dbReference type="EMBL" id="BDSP01000252">
    <property type="protein sequence ID" value="GAX27052.1"/>
    <property type="molecule type" value="Genomic_DNA"/>
</dbReference>
<organism evidence="3 4">
    <name type="scientific">Fistulifera solaris</name>
    <name type="common">Oleaginous diatom</name>
    <dbReference type="NCBI Taxonomy" id="1519565"/>
    <lineage>
        <taxon>Eukaryota</taxon>
        <taxon>Sar</taxon>
        <taxon>Stramenopiles</taxon>
        <taxon>Ochrophyta</taxon>
        <taxon>Bacillariophyta</taxon>
        <taxon>Bacillariophyceae</taxon>
        <taxon>Bacillariophycidae</taxon>
        <taxon>Naviculales</taxon>
        <taxon>Naviculaceae</taxon>
        <taxon>Fistulifera</taxon>
    </lineage>
</organism>
<dbReference type="InterPro" id="IPR019198">
    <property type="entry name" value="Beta_propeller_containing"/>
</dbReference>
<feature type="compositionally biased region" description="Basic and acidic residues" evidence="1">
    <location>
        <begin position="1"/>
        <end position="10"/>
    </location>
</feature>
<keyword evidence="2" id="KW-0812">Transmembrane</keyword>
<feature type="region of interest" description="Disordered" evidence="1">
    <location>
        <begin position="137"/>
        <end position="190"/>
    </location>
</feature>
<feature type="region of interest" description="Disordered" evidence="1">
    <location>
        <begin position="57"/>
        <end position="91"/>
    </location>
</feature>
<keyword evidence="2" id="KW-1133">Transmembrane helix</keyword>
<dbReference type="OrthoDB" id="10264491at2759"/>
<dbReference type="SUPFAM" id="SSF50998">
    <property type="entry name" value="Quinoprotein alcohol dehydrogenase-like"/>
    <property type="match status" value="1"/>
</dbReference>
<dbReference type="Proteomes" id="UP000198406">
    <property type="component" value="Unassembled WGS sequence"/>
</dbReference>
<evidence type="ECO:0000256" key="1">
    <source>
        <dbReference type="SAM" id="MobiDB-lite"/>
    </source>
</evidence>
<evidence type="ECO:0000256" key="2">
    <source>
        <dbReference type="SAM" id="Phobius"/>
    </source>
</evidence>
<name>A0A1Z5KLW3_FISSO</name>
<feature type="compositionally biased region" description="Polar residues" evidence="1">
    <location>
        <begin position="64"/>
        <end position="91"/>
    </location>
</feature>
<dbReference type="InterPro" id="IPR011047">
    <property type="entry name" value="Quinoprotein_ADH-like_sf"/>
</dbReference>
<dbReference type="AlphaFoldDB" id="A0A1Z5KLW3"/>
<reference evidence="3 4" key="1">
    <citation type="journal article" date="2015" name="Plant Cell">
        <title>Oil accumulation by the oleaginous diatom Fistulifera solaris as revealed by the genome and transcriptome.</title>
        <authorList>
            <person name="Tanaka T."/>
            <person name="Maeda Y."/>
            <person name="Veluchamy A."/>
            <person name="Tanaka M."/>
            <person name="Abida H."/>
            <person name="Marechal E."/>
            <person name="Bowler C."/>
            <person name="Muto M."/>
            <person name="Sunaga Y."/>
            <person name="Tanaka M."/>
            <person name="Yoshino T."/>
            <person name="Taniguchi T."/>
            <person name="Fukuda Y."/>
            <person name="Nemoto M."/>
            <person name="Matsumoto M."/>
            <person name="Wong P.S."/>
            <person name="Aburatani S."/>
            <person name="Fujibuchi W."/>
        </authorList>
    </citation>
    <scope>NUCLEOTIDE SEQUENCE [LARGE SCALE GENOMIC DNA]</scope>
    <source>
        <strain evidence="3 4">JPCC DA0580</strain>
    </source>
</reference>
<dbReference type="Pfam" id="PF09826">
    <property type="entry name" value="Beta_propel"/>
    <property type="match status" value="1"/>
</dbReference>
<gene>
    <name evidence="3" type="ORF">FisN_9Lh373</name>
</gene>
<keyword evidence="2" id="KW-0472">Membrane</keyword>
<proteinExistence type="predicted"/>
<feature type="region of interest" description="Disordered" evidence="1">
    <location>
        <begin position="1"/>
        <end position="24"/>
    </location>
</feature>
<dbReference type="InParanoid" id="A0A1Z5KLW3"/>
<feature type="transmembrane region" description="Helical" evidence="2">
    <location>
        <begin position="31"/>
        <end position="53"/>
    </location>
</feature>
<comment type="caution">
    <text evidence="3">The sequence shown here is derived from an EMBL/GenBank/DDBJ whole genome shotgun (WGS) entry which is preliminary data.</text>
</comment>
<evidence type="ECO:0000313" key="3">
    <source>
        <dbReference type="EMBL" id="GAX27052.1"/>
    </source>
</evidence>
<protein>
    <recommendedName>
        <fullName evidence="5">Beta propeller domain-containing protein</fullName>
    </recommendedName>
</protein>
<sequence>MTTRDIEKGGSDALPEGPTTASRASNKSFPLWKIAAAILAVGLVVFAIAFPVARSRDDDRNDNTSGISGTIDTGNEENSPSTSQAREYTSTGGPFNVTLGLFSKEIVGGYSDSESLENDLSNVAMFLLNGLIKRNTGHIESDSGTEMPVGSEGGPKEEFAEGAPVAADGSAGGDTAVGDLDDFGQNNQEDDVEEGDMMVSNGAVVFAANGGEIVAWDAASGTLLTRIEMPPIEVEDTSGAVAEPADGTVTSTTKSSMMPGYMSYTPSVRHLLIEEGRLMVIVEGYGQMFRDEMMKADGGSPVMYDYKATNIRLYDIVTPEEGVLKLHSEKHVNGRFMSVRSINGNAHIVTHSGLDTYTHLIDPYESYQYPDLTTEEYVALVKEKAGEEAIPNFVSSLMAELKEPTGTMPSLFRLAMMQSEASDSNVEEQIFSDGVVNSVALVYSFNMLGEDPLSELAITSSGSFMDSWYIRVYSSDTTMILAGDGWEYDAETGGSTTSTHLLGINLSGATSNPGSIGTVEGYFLNSHSLDVVDNVLRIATTVQDMMFIEPMPLVIEESESGSDGSARRAQSEESSTENYIINLDLTAADGEMKELGRVQLGKPNEVFTSVRFFDNVAYAVTFEHKDPLYALDLSDPSNPSILSELNVTGFSSYLHSLNPPENTLLLGMGQEANETGTIVGFQISIFDLADTNAPKLLQRHVVENDENTYSSSASEWDFMSTRVVNGRLIIPLDIDNWEDETKAFHGFAVFTVSENGIQEECRIAHKVQTMIYPMVDVAPDSSVAGDSGTGDAIEGDVMPGMCFCGSELPRRSMIFNGDLMTTQESTVKSTDMDTCAGVWELDVSNENATNTNCCGYIA</sequence>
<keyword evidence="4" id="KW-1185">Reference proteome</keyword>
<evidence type="ECO:0000313" key="4">
    <source>
        <dbReference type="Proteomes" id="UP000198406"/>
    </source>
</evidence>
<evidence type="ECO:0008006" key="5">
    <source>
        <dbReference type="Google" id="ProtNLM"/>
    </source>
</evidence>